<evidence type="ECO:0000313" key="2">
    <source>
        <dbReference type="EMBL" id="UOQ93919.1"/>
    </source>
</evidence>
<evidence type="ECO:0000259" key="1">
    <source>
        <dbReference type="Pfam" id="PF09537"/>
    </source>
</evidence>
<dbReference type="InterPro" id="IPR012347">
    <property type="entry name" value="Ferritin-like"/>
</dbReference>
<dbReference type="SUPFAM" id="SSF47240">
    <property type="entry name" value="Ferritin-like"/>
    <property type="match status" value="1"/>
</dbReference>
<dbReference type="InterPro" id="IPR009078">
    <property type="entry name" value="Ferritin-like_SF"/>
</dbReference>
<sequence length="132" mass="15268">MENAFLKGQYKGIHAYEHFIEKLKDIKNEFQNIQKDHKQHASIVEERVQNFGGVPVDDEGVVGSVQNFISQWTIPDTTEGIVETTLKGEDYYGIEISEEIVKGDLDLESHQLIKEILDKDRQHVEMLNSYIY</sequence>
<reference evidence="2 3" key="1">
    <citation type="submission" date="2022-04" db="EMBL/GenBank/DDBJ databases">
        <title>Halobacillus sp. isolated from saltern.</title>
        <authorList>
            <person name="Won M."/>
            <person name="Lee C.-M."/>
            <person name="Woen H.-Y."/>
            <person name="Kwon S.-W."/>
        </authorList>
    </citation>
    <scope>NUCLEOTIDE SEQUENCE [LARGE SCALE GENOMIC DNA]</scope>
    <source>
        <strain evidence="2 3">SSTM10-2</strain>
    </source>
</reference>
<dbReference type="CDD" id="cd00657">
    <property type="entry name" value="Ferritin_like"/>
    <property type="match status" value="1"/>
</dbReference>
<feature type="domain" description="DUF2383" evidence="1">
    <location>
        <begin position="4"/>
        <end position="92"/>
    </location>
</feature>
<keyword evidence="3" id="KW-1185">Reference proteome</keyword>
<dbReference type="RefSeq" id="WP_244753530.1">
    <property type="nucleotide sequence ID" value="NZ_CP095074.1"/>
</dbReference>
<dbReference type="Gene3D" id="1.20.1260.10">
    <property type="match status" value="1"/>
</dbReference>
<dbReference type="Pfam" id="PF09537">
    <property type="entry name" value="DUF2383"/>
    <property type="match status" value="1"/>
</dbReference>
<dbReference type="EMBL" id="CP095074">
    <property type="protein sequence ID" value="UOQ93919.1"/>
    <property type="molecule type" value="Genomic_DNA"/>
</dbReference>
<evidence type="ECO:0000313" key="3">
    <source>
        <dbReference type="Proteomes" id="UP000831880"/>
    </source>
</evidence>
<dbReference type="InterPro" id="IPR019052">
    <property type="entry name" value="DUF2383"/>
</dbReference>
<name>A0ABY4H0R8_9BACI</name>
<gene>
    <name evidence="2" type="ORF">MUO14_02745</name>
</gene>
<protein>
    <submittedName>
        <fullName evidence="2">Ferritin-like domain-containing protein</fullName>
    </submittedName>
</protein>
<proteinExistence type="predicted"/>
<organism evidence="2 3">
    <name type="scientific">Halobacillus shinanisalinarum</name>
    <dbReference type="NCBI Taxonomy" id="2932258"/>
    <lineage>
        <taxon>Bacteria</taxon>
        <taxon>Bacillati</taxon>
        <taxon>Bacillota</taxon>
        <taxon>Bacilli</taxon>
        <taxon>Bacillales</taxon>
        <taxon>Bacillaceae</taxon>
        <taxon>Halobacillus</taxon>
    </lineage>
</organism>
<accession>A0ABY4H0R8</accession>
<dbReference type="Proteomes" id="UP000831880">
    <property type="component" value="Chromosome"/>
</dbReference>